<feature type="transmembrane region" description="Helical" evidence="6">
    <location>
        <begin position="273"/>
        <end position="293"/>
    </location>
</feature>
<dbReference type="Pfam" id="PF02690">
    <property type="entry name" value="Na_Pi_cotrans"/>
    <property type="match status" value="2"/>
</dbReference>
<proteinExistence type="predicted"/>
<name>A0ABW0TEZ3_9BACL</name>
<reference evidence="8" key="1">
    <citation type="journal article" date="2019" name="Int. J. Syst. Evol. Microbiol.">
        <title>The Global Catalogue of Microorganisms (GCM) 10K type strain sequencing project: providing services to taxonomists for standard genome sequencing and annotation.</title>
        <authorList>
            <consortium name="The Broad Institute Genomics Platform"/>
            <consortium name="The Broad Institute Genome Sequencing Center for Infectious Disease"/>
            <person name="Wu L."/>
            <person name="Ma J."/>
        </authorList>
    </citation>
    <scope>NUCLEOTIDE SEQUENCE [LARGE SCALE GENOMIC DNA]</scope>
    <source>
        <strain evidence="8">CGMCC 4.1434</strain>
    </source>
</reference>
<comment type="caution">
    <text evidence="7">The sequence shown here is derived from an EMBL/GenBank/DDBJ whole genome shotgun (WGS) entry which is preliminary data.</text>
</comment>
<evidence type="ECO:0000313" key="7">
    <source>
        <dbReference type="EMBL" id="MFC5587892.1"/>
    </source>
</evidence>
<dbReference type="PANTHER" id="PTHR10010">
    <property type="entry name" value="SOLUTE CARRIER FAMILY 34 SODIUM PHOSPHATE , MEMBER 2-RELATED"/>
    <property type="match status" value="1"/>
</dbReference>
<evidence type="ECO:0000256" key="6">
    <source>
        <dbReference type="SAM" id="Phobius"/>
    </source>
</evidence>
<keyword evidence="2" id="KW-1003">Cell membrane</keyword>
<dbReference type="InterPro" id="IPR003841">
    <property type="entry name" value="Na/Pi_transpt"/>
</dbReference>
<feature type="transmembrane region" description="Helical" evidence="6">
    <location>
        <begin position="129"/>
        <end position="149"/>
    </location>
</feature>
<dbReference type="NCBIfam" id="NF037997">
    <property type="entry name" value="Na_Pi_symport"/>
    <property type="match status" value="1"/>
</dbReference>
<protein>
    <submittedName>
        <fullName evidence="7">Na/Pi symporter</fullName>
    </submittedName>
</protein>
<accession>A0ABW0TEZ3</accession>
<keyword evidence="8" id="KW-1185">Reference proteome</keyword>
<dbReference type="PANTHER" id="PTHR10010:SF46">
    <property type="entry name" value="SODIUM-DEPENDENT PHOSPHATE TRANSPORT PROTEIN 2B"/>
    <property type="match status" value="1"/>
</dbReference>
<dbReference type="NCBIfam" id="TIGR00704">
    <property type="entry name" value="NaPi_cotrn_rel"/>
    <property type="match status" value="1"/>
</dbReference>
<feature type="transmembrane region" description="Helical" evidence="6">
    <location>
        <begin position="49"/>
        <end position="72"/>
    </location>
</feature>
<evidence type="ECO:0000256" key="5">
    <source>
        <dbReference type="ARBA" id="ARBA00023136"/>
    </source>
</evidence>
<keyword evidence="3 6" id="KW-0812">Transmembrane</keyword>
<dbReference type="RefSeq" id="WP_381430618.1">
    <property type="nucleotide sequence ID" value="NZ_JBHSNO010000002.1"/>
</dbReference>
<organism evidence="7 8">
    <name type="scientific">Sporosarcina soli</name>
    <dbReference type="NCBI Taxonomy" id="334736"/>
    <lineage>
        <taxon>Bacteria</taxon>
        <taxon>Bacillati</taxon>
        <taxon>Bacillota</taxon>
        <taxon>Bacilli</taxon>
        <taxon>Bacillales</taxon>
        <taxon>Caryophanaceae</taxon>
        <taxon>Sporosarcina</taxon>
    </lineage>
</organism>
<evidence type="ECO:0000256" key="3">
    <source>
        <dbReference type="ARBA" id="ARBA00022692"/>
    </source>
</evidence>
<dbReference type="EMBL" id="JBHSNO010000002">
    <property type="protein sequence ID" value="MFC5587892.1"/>
    <property type="molecule type" value="Genomic_DNA"/>
</dbReference>
<evidence type="ECO:0000256" key="1">
    <source>
        <dbReference type="ARBA" id="ARBA00004651"/>
    </source>
</evidence>
<keyword evidence="5 6" id="KW-0472">Membrane</keyword>
<evidence type="ECO:0000256" key="2">
    <source>
        <dbReference type="ARBA" id="ARBA00022475"/>
    </source>
</evidence>
<sequence>MLFLGAFIILVAVFLLGITLMRAGLFILGSKKMEQWLKKMTNTPMKGMFAGIAMTGVLQSSSAVMVIMIGLVSTRLLLFPQTIGIILGSNIGTTLTLQFITFNLTSFIIPFVGIGLICLFFKIPWIKSLGFIFIGLASIFAAMNGFERLAGPLMDIPFMQKLLLMMGEHVLYAFIIGIIITSIIQSSTVVTGIAMSFLNAGIFPLETGILIMLGANIGTCTTALMASIGAGQEARLTAFAHLWLNIGGVLLVWPFLSYLALGSGLLSDQTATQLAHASVIFNCVTSLIVLPFAERFGRLIAWVHK</sequence>
<feature type="transmembrane region" description="Helical" evidence="6">
    <location>
        <begin position="242"/>
        <end position="261"/>
    </location>
</feature>
<feature type="transmembrane region" description="Helical" evidence="6">
    <location>
        <begin position="170"/>
        <end position="197"/>
    </location>
</feature>
<evidence type="ECO:0000313" key="8">
    <source>
        <dbReference type="Proteomes" id="UP001596109"/>
    </source>
</evidence>
<feature type="transmembrane region" description="Helical" evidence="6">
    <location>
        <begin position="6"/>
        <end position="28"/>
    </location>
</feature>
<feature type="transmembrane region" description="Helical" evidence="6">
    <location>
        <begin position="104"/>
        <end position="123"/>
    </location>
</feature>
<evidence type="ECO:0000256" key="4">
    <source>
        <dbReference type="ARBA" id="ARBA00022989"/>
    </source>
</evidence>
<dbReference type="Proteomes" id="UP001596109">
    <property type="component" value="Unassembled WGS sequence"/>
</dbReference>
<gene>
    <name evidence="7" type="ORF">ACFPRA_03090</name>
</gene>
<keyword evidence="4 6" id="KW-1133">Transmembrane helix</keyword>
<dbReference type="InterPro" id="IPR004633">
    <property type="entry name" value="NaPi_cotrn-rel/YqeW-like"/>
</dbReference>
<comment type="subcellular location">
    <subcellularLocation>
        <location evidence="1">Cell membrane</location>
        <topology evidence="1">Multi-pass membrane protein</topology>
    </subcellularLocation>
</comment>